<evidence type="ECO:0000256" key="1">
    <source>
        <dbReference type="SAM" id="MobiDB-lite"/>
    </source>
</evidence>
<dbReference type="RefSeq" id="WP_115362463.1">
    <property type="nucleotide sequence ID" value="NZ_QDKL01000003.1"/>
</dbReference>
<dbReference type="EMBL" id="QDKL01000003">
    <property type="protein sequence ID" value="RZF20544.1"/>
    <property type="molecule type" value="Genomic_DNA"/>
</dbReference>
<keyword evidence="3" id="KW-1185">Reference proteome</keyword>
<evidence type="ECO:0000313" key="2">
    <source>
        <dbReference type="EMBL" id="RZF20544.1"/>
    </source>
</evidence>
<organism evidence="2 3">
    <name type="scientific">Halobacteriovorax vibrionivorans</name>
    <dbReference type="NCBI Taxonomy" id="2152716"/>
    <lineage>
        <taxon>Bacteria</taxon>
        <taxon>Pseudomonadati</taxon>
        <taxon>Bdellovibrionota</taxon>
        <taxon>Bacteriovoracia</taxon>
        <taxon>Bacteriovoracales</taxon>
        <taxon>Halobacteriovoraceae</taxon>
        <taxon>Halobacteriovorax</taxon>
    </lineage>
</organism>
<name>A0ABY0IG77_9BACT</name>
<dbReference type="NCBIfam" id="NF003711">
    <property type="entry name" value="PRK05325.2-3"/>
    <property type="match status" value="1"/>
</dbReference>
<feature type="region of interest" description="Disordered" evidence="1">
    <location>
        <begin position="31"/>
        <end position="97"/>
    </location>
</feature>
<protein>
    <submittedName>
        <fullName evidence="2">DUF444 family protein</fullName>
    </submittedName>
</protein>
<reference evidence="3" key="1">
    <citation type="journal article" date="2019" name="Int. J. Syst. Evol. Microbiol.">
        <title>Halobacteriovorax valvorus sp. nov., a novel prokaryotic predator isolated from coastal seawater of China.</title>
        <authorList>
            <person name="Chen M.-X."/>
        </authorList>
    </citation>
    <scope>NUCLEOTIDE SEQUENCE [LARGE SCALE GENOMIC DNA]</scope>
    <source>
        <strain evidence="3">BL9</strain>
    </source>
</reference>
<feature type="compositionally biased region" description="Gly residues" evidence="1">
    <location>
        <begin position="60"/>
        <end position="70"/>
    </location>
</feature>
<proteinExistence type="predicted"/>
<dbReference type="InterPro" id="IPR006698">
    <property type="entry name" value="UPF0229"/>
</dbReference>
<accession>A0ABY0IG77</accession>
<sequence length="373" mass="41821">MDHPIKRDHARFRKIIKGKVRDNLRKYIAGGEMPIPKGNGQFKVPMPSINTPRFRFGDKSQGGTGQGDGQPGDPVDGQGEPGEGQGEPGEAGEQEGEKALDVEMSLDELASILGDELALPKIEPKGKKNMESTVDRYTSIGTVGPDSLKHYKRSFKEALKRQIAMGTYDPNNPVVVPIKSDMRYRASNSKIEFENSAVVIYMMDVSGSMGDEQKEIVRTESFWINLWLKSQYKDIEIRYIIHDATAKEVDEDTFFRTRESGGTLISSAFKLCKEIIDADYNADEWNIYPFHFSDGDNWSAEDTKVCVDLLKSSIIPNSNAFFYGQVESRYGSGQFYKDLSKEFGEKHEDVILSKIKNKDAILDSIKEFLGPGK</sequence>
<evidence type="ECO:0000313" key="3">
    <source>
        <dbReference type="Proteomes" id="UP000443582"/>
    </source>
</evidence>
<dbReference type="PANTHER" id="PTHR30510">
    <property type="entry name" value="UPF0229 PROTEIN YEAH"/>
    <property type="match status" value="1"/>
</dbReference>
<feature type="compositionally biased region" description="Gly residues" evidence="1">
    <location>
        <begin position="79"/>
        <end position="89"/>
    </location>
</feature>
<dbReference type="PANTHER" id="PTHR30510:SF2">
    <property type="entry name" value="UPF0229 PROTEIN YEAH"/>
    <property type="match status" value="1"/>
</dbReference>
<gene>
    <name evidence="2" type="ORF">DAY19_11190</name>
</gene>
<dbReference type="Pfam" id="PF04285">
    <property type="entry name" value="DUF444"/>
    <property type="match status" value="2"/>
</dbReference>
<comment type="caution">
    <text evidence="2">The sequence shown here is derived from an EMBL/GenBank/DDBJ whole genome shotgun (WGS) entry which is preliminary data.</text>
</comment>
<dbReference type="Proteomes" id="UP000443582">
    <property type="component" value="Unassembled WGS sequence"/>
</dbReference>